<keyword evidence="2" id="KW-1185">Reference proteome</keyword>
<accession>A6GCZ4</accession>
<dbReference type="eggNOG" id="ENOG5031GV0">
    <property type="taxonomic scope" value="Bacteria"/>
</dbReference>
<dbReference type="EMBL" id="ABCS01000069">
    <property type="protein sequence ID" value="EDM76232.1"/>
    <property type="molecule type" value="Genomic_DNA"/>
</dbReference>
<comment type="caution">
    <text evidence="1">The sequence shown here is derived from an EMBL/GenBank/DDBJ whole genome shotgun (WGS) entry which is preliminary data.</text>
</comment>
<dbReference type="AlphaFoldDB" id="A6GCZ4"/>
<reference evidence="1 2" key="1">
    <citation type="submission" date="2007-06" db="EMBL/GenBank/DDBJ databases">
        <authorList>
            <person name="Shimkets L."/>
            <person name="Ferriera S."/>
            <person name="Johnson J."/>
            <person name="Kravitz S."/>
            <person name="Beeson K."/>
            <person name="Sutton G."/>
            <person name="Rogers Y.-H."/>
            <person name="Friedman R."/>
            <person name="Frazier M."/>
            <person name="Venter J.C."/>
        </authorList>
    </citation>
    <scope>NUCLEOTIDE SEQUENCE [LARGE SCALE GENOMIC DNA]</scope>
    <source>
        <strain evidence="1 2">SIR-1</strain>
    </source>
</reference>
<protein>
    <submittedName>
        <fullName evidence="1">Uncharacterized protein</fullName>
    </submittedName>
</protein>
<evidence type="ECO:0000313" key="1">
    <source>
        <dbReference type="EMBL" id="EDM76232.1"/>
    </source>
</evidence>
<proteinExistence type="predicted"/>
<dbReference type="Proteomes" id="UP000005801">
    <property type="component" value="Unassembled WGS sequence"/>
</dbReference>
<dbReference type="STRING" id="391625.PPSIR1_42191"/>
<sequence>MLVLAGALALGSGLACDLQLPTGTTNAGGAANAVAKGAASASCPEWASGKMIGGSFTSDAELNADIAAFMQASADISTLADSSYKAVAKACVNMAADLGIPGDQIKPKDGDAATPACNAVSAKIGQIIKANAAVKVNYTPPSCQMDANFKAQCEAECGVEVDPGKVVAECEPARLSGYCEGTCGGRCEGTCEGSCQGECSAKDAQGNCIGECKGTCSGQCSATCHAKCTGEWKAPHCEVEVQKSQVKAECSANCEANANVRASCKPPVVDVQAQAQADAMKALTATLSKNLPALLQAQVRIGKQLSSDIKIVIASGKRLKGQMSGAGAKAVTCVGQAVNAMASASVKLNVSVKASASVSGKVGAKAGT</sequence>
<evidence type="ECO:0000313" key="2">
    <source>
        <dbReference type="Proteomes" id="UP000005801"/>
    </source>
</evidence>
<name>A6GCZ4_9BACT</name>
<gene>
    <name evidence="1" type="ORF">PPSIR1_42191</name>
</gene>
<organism evidence="1 2">
    <name type="scientific">Plesiocystis pacifica SIR-1</name>
    <dbReference type="NCBI Taxonomy" id="391625"/>
    <lineage>
        <taxon>Bacteria</taxon>
        <taxon>Pseudomonadati</taxon>
        <taxon>Myxococcota</taxon>
        <taxon>Polyangia</taxon>
        <taxon>Nannocystales</taxon>
        <taxon>Nannocystaceae</taxon>
        <taxon>Plesiocystis</taxon>
    </lineage>
</organism>